<gene>
    <name evidence="1" type="ordered locus">PECL_168</name>
</gene>
<name>G8PEW2_PEDCP</name>
<dbReference type="InterPro" id="IPR018757">
    <property type="entry name" value="DUF2316"/>
</dbReference>
<dbReference type="Pfam" id="PF10078">
    <property type="entry name" value="DUF2316"/>
    <property type="match status" value="1"/>
</dbReference>
<evidence type="ECO:0008006" key="3">
    <source>
        <dbReference type="Google" id="ProtNLM"/>
    </source>
</evidence>
<evidence type="ECO:0000313" key="2">
    <source>
        <dbReference type="Proteomes" id="UP000005444"/>
    </source>
</evidence>
<dbReference type="AlphaFoldDB" id="G8PEW2"/>
<organism evidence="1 2">
    <name type="scientific">Pediococcus claussenii (strain ATCC BAA-344 / DSM 14800 / JCM 18046 / KCTC 3811 / LMG 21948 / P06)</name>
    <dbReference type="NCBI Taxonomy" id="701521"/>
    <lineage>
        <taxon>Bacteria</taxon>
        <taxon>Bacillati</taxon>
        <taxon>Bacillota</taxon>
        <taxon>Bacilli</taxon>
        <taxon>Lactobacillales</taxon>
        <taxon>Lactobacillaceae</taxon>
        <taxon>Pediococcus</taxon>
    </lineage>
</organism>
<dbReference type="KEGG" id="pce:PECL_168"/>
<accession>G8PEW2</accession>
<reference evidence="1 2" key="1">
    <citation type="journal article" date="2012" name="J. Bacteriol.">
        <title>Complete Genome Sequence of the Beer Spoilage Organism Pediococcus claussenii ATCC BAA-344T.</title>
        <authorList>
            <person name="Pittet V."/>
            <person name="Abegunde T."/>
            <person name="Marfleet T."/>
            <person name="Haakensen M."/>
            <person name="Morrow K."/>
            <person name="Jayaprakash T."/>
            <person name="Schroeder K."/>
            <person name="Trost B."/>
            <person name="Byrns S."/>
            <person name="Bergsveinson J."/>
            <person name="Kusalik A."/>
            <person name="Ziola B."/>
        </authorList>
    </citation>
    <scope>NUCLEOTIDE SEQUENCE [LARGE SCALE GENOMIC DNA]</scope>
    <source>
        <strain evidence="1 2">ATCC BAA-344</strain>
    </source>
</reference>
<keyword evidence="2" id="KW-1185">Reference proteome</keyword>
<sequence length="103" mass="11917">MSLNPLQRRNTRKELNEALLRSNLKGEKVAADLNITTDKFNRIMSLEQQALEDPWIVKEYLNEQIKKNGAEPVSFSALKGDYHQYWFLNSNVIDSKKISAGEY</sequence>
<evidence type="ECO:0000313" key="1">
    <source>
        <dbReference type="EMBL" id="AEV94492.1"/>
    </source>
</evidence>
<proteinExistence type="predicted"/>
<dbReference type="eggNOG" id="COG4367">
    <property type="taxonomic scope" value="Bacteria"/>
</dbReference>
<dbReference type="RefSeq" id="WP_014214690.1">
    <property type="nucleotide sequence ID" value="NC_016605.1"/>
</dbReference>
<dbReference type="Proteomes" id="UP000005444">
    <property type="component" value="Chromosome"/>
</dbReference>
<protein>
    <recommendedName>
        <fullName evidence="3">DUF2316 family protein</fullName>
    </recommendedName>
</protein>
<dbReference type="PATRIC" id="fig|701521.8.peg.158"/>
<dbReference type="STRING" id="701521.PECL_168"/>
<dbReference type="HOGENOM" id="CLU_163224_1_0_9"/>
<dbReference type="EMBL" id="CP003137">
    <property type="protein sequence ID" value="AEV94492.1"/>
    <property type="molecule type" value="Genomic_DNA"/>
</dbReference>